<organism evidence="4 5">
    <name type="scientific">Penicillium nalgiovense</name>
    <dbReference type="NCBI Taxonomy" id="60175"/>
    <lineage>
        <taxon>Eukaryota</taxon>
        <taxon>Fungi</taxon>
        <taxon>Dikarya</taxon>
        <taxon>Ascomycota</taxon>
        <taxon>Pezizomycotina</taxon>
        <taxon>Eurotiomycetes</taxon>
        <taxon>Eurotiomycetidae</taxon>
        <taxon>Eurotiales</taxon>
        <taxon>Aspergillaceae</taxon>
        <taxon>Penicillium</taxon>
    </lineage>
</organism>
<feature type="region of interest" description="Disordered" evidence="1">
    <location>
        <begin position="592"/>
        <end position="664"/>
    </location>
</feature>
<evidence type="ECO:0000259" key="3">
    <source>
        <dbReference type="PROSITE" id="PS50822"/>
    </source>
</evidence>
<dbReference type="InterPro" id="IPR003100">
    <property type="entry name" value="PAZ_dom"/>
</dbReference>
<dbReference type="SUPFAM" id="SSF101690">
    <property type="entry name" value="PAZ domain"/>
    <property type="match status" value="1"/>
</dbReference>
<protein>
    <recommendedName>
        <fullName evidence="6">Piwi domain-containing protein</fullName>
    </recommendedName>
</protein>
<feature type="compositionally biased region" description="Low complexity" evidence="1">
    <location>
        <begin position="436"/>
        <end position="453"/>
    </location>
</feature>
<dbReference type="EMBL" id="CAJVNV010000022">
    <property type="protein sequence ID" value="CAG7962518.1"/>
    <property type="molecule type" value="Genomic_DNA"/>
</dbReference>
<dbReference type="InterPro" id="IPR032472">
    <property type="entry name" value="ArgoL2"/>
</dbReference>
<feature type="compositionally biased region" description="Polar residues" evidence="1">
    <location>
        <begin position="251"/>
        <end position="261"/>
    </location>
</feature>
<dbReference type="PROSITE" id="PS50822">
    <property type="entry name" value="PIWI"/>
    <property type="match status" value="1"/>
</dbReference>
<dbReference type="InterPro" id="IPR036085">
    <property type="entry name" value="PAZ_dom_sf"/>
</dbReference>
<feature type="region of interest" description="Disordered" evidence="1">
    <location>
        <begin position="471"/>
        <end position="496"/>
    </location>
</feature>
<dbReference type="SUPFAM" id="SSF53098">
    <property type="entry name" value="Ribonuclease H-like"/>
    <property type="match status" value="1"/>
</dbReference>
<accession>A0A9W4HBX1</accession>
<dbReference type="Gene3D" id="3.40.50.2300">
    <property type="match status" value="1"/>
</dbReference>
<name>A0A9W4HBX1_PENNA</name>
<dbReference type="Pfam" id="PF16486">
    <property type="entry name" value="ArgoN"/>
    <property type="match status" value="1"/>
</dbReference>
<proteinExistence type="predicted"/>
<dbReference type="PANTHER" id="PTHR22891">
    <property type="entry name" value="EUKARYOTIC TRANSLATION INITIATION FACTOR 2C"/>
    <property type="match status" value="1"/>
</dbReference>
<feature type="compositionally biased region" description="Low complexity" evidence="1">
    <location>
        <begin position="262"/>
        <end position="292"/>
    </location>
</feature>
<dbReference type="CDD" id="cd02846">
    <property type="entry name" value="PAZ_argonaute_like"/>
    <property type="match status" value="1"/>
</dbReference>
<dbReference type="Gene3D" id="2.170.260.10">
    <property type="entry name" value="paz domain"/>
    <property type="match status" value="1"/>
</dbReference>
<dbReference type="InterPro" id="IPR045246">
    <property type="entry name" value="Piwi_ago-like"/>
</dbReference>
<dbReference type="Proteomes" id="UP001153461">
    <property type="component" value="Unassembled WGS sequence"/>
</dbReference>
<feature type="region of interest" description="Disordered" evidence="1">
    <location>
        <begin position="251"/>
        <end position="292"/>
    </location>
</feature>
<feature type="region of interest" description="Disordered" evidence="1">
    <location>
        <begin position="100"/>
        <end position="165"/>
    </location>
</feature>
<feature type="region of interest" description="Disordered" evidence="1">
    <location>
        <begin position="389"/>
        <end position="453"/>
    </location>
</feature>
<dbReference type="Pfam" id="PF08699">
    <property type="entry name" value="ArgoL1"/>
    <property type="match status" value="1"/>
</dbReference>
<evidence type="ECO:0000313" key="5">
    <source>
        <dbReference type="Proteomes" id="UP001153461"/>
    </source>
</evidence>
<dbReference type="GO" id="GO:0003723">
    <property type="term" value="F:RNA binding"/>
    <property type="evidence" value="ECO:0007669"/>
    <property type="project" value="InterPro"/>
</dbReference>
<dbReference type="InterPro" id="IPR003165">
    <property type="entry name" value="Piwi"/>
</dbReference>
<gene>
    <name evidence="4" type="ORF">PNAL_LOCUS806</name>
</gene>
<evidence type="ECO:0008006" key="6">
    <source>
        <dbReference type="Google" id="ProtNLM"/>
    </source>
</evidence>
<sequence>MFAQQYDHSFNDLFNQYVNMETSAVDGKDSALSDFDQLFPLDSLSSDCGDLPPTVSTPKCHQSPQPWSNEWSLQDDGAAADPFAFHDTVHPSAISDVNLNNFEVPPRPTATRGLSTSPSTPPATPRRKPTQSALITPKSIRHRSPNERRSHLRKQSFSPSLMRSSNLSKARMAYPEAWAQRLQNFSLHGSEDRLPLSPPPSDVLIQHENMPTEQIMNQHRDSAEMPPQYDARLYQQSPSVSMPSPNIAMSARQQQHYIAQPSSSSLTNSSPSSADDMFSSSHSSDPHSLSSWQSDTLHASSLSFTPDLQSQDSQWWSPMPSRVAQQQAAYLTSPTPVRTMQSVGNQNDMMQGGLMIQFNPSYDVSADHSFSSSNMLPATPQKFDTSFTTSQVHNISRSPSLSPKAGTSPRDTRNVSISKPTHSRTHSRKLSGQSMNAPKPAKASGSSSRGSNKSVSVSFVNFTAHDSKKILTGVAPSGSSKTKARREQEARDRRRKLSEAALRAVRSAGGDVEALEAVLFPYTESTKPNSTFLFPFLRKETCDRQDSACPVSKFVPLFFLSSSPIWKYPNNWGFRVLVVAYPTSSNTRKTFVKMSGRGYGDLPIRGGRGGGDRGGSRGRGEGGSSGRGSDRGYSGDRGRGSDRGGGRGGRGGSEPPSGMLTDPVEAPSVRVQALEDKYVTESAKARPESNILARRPGYGTQGRPTVLRANFFPMEFKPNIKFHSYRLKIKPEAKKGQQKFILESMFRKYPLFNKGIGVATDGATEIVTTERLPENREPFHCSMGDGSGTSKAYTGPWEATLALENAYSPAEMLACLEDVNHREELPNEAPSLRVLNILMSAYAYKDSGVAIIGKGRNKFFRIDNRKQSMDIKGGLEAIRGYYSSVRLGAGRIFLNLNVSHGAFFRPCLLTEIIDDFAVVHGTNEDFLHRVLKGLKVHVLHLNSRENGSGLKEKPIKTIFGVATLSDGCKGPHPPKVKHKAASAENVAFWMGDERKGQYVTVAEYFARQYNRPLDRPVKMPVVNVGTPDRPVYLPAELCEVLPGQPCTAELGLIQRQNMIKFSCRRSPQNYDSIMTEGLKLMGISEGHTKAVGIKPGKEMITVAARILNPPNLLYGGKKTTNPRNGSWNLVNTRFSQCASISKWTVLWIRKRGLPKQDVSPIPMLDGFYRKMRDHGLTLPPFDKPHREVLLGKDDRENRSLLKDMFKDLANKSYPVLVIVLPTTEGKIFDYVKYAGDLRTGILTHCMLYDKVMKSNEQYWSNNAMKINLRMGGCNQLLQPANARFIGAGKSTMVVGLDVTHPSSADPDVFPSVASIVASTDYRMGQWPGEVRAQVRRQEHVEFLKEMMLGRLNLWQRSNNGNLPQNILVYRDGVSEGQYNMVLTEELPKIQAAAKAVYRGAMPNITIVVCGKRHNVRFYPTNARDQDRTSNPLNGCVVDRGVTRPMYWDFYLQAQAPLQGSARPAHYIVIHDEIFTNSKANPDRKPVDVLQEVTHNISYMMGRATRSISYSTPAFLADKFCDRGRKYLLAFYHENNQQVRDTEKFSGDTLSISRHCPNSMVYI</sequence>
<evidence type="ECO:0000313" key="4">
    <source>
        <dbReference type="EMBL" id="CAG7962518.1"/>
    </source>
</evidence>
<dbReference type="Pfam" id="PF02171">
    <property type="entry name" value="Piwi"/>
    <property type="match status" value="1"/>
</dbReference>
<dbReference type="InterPro" id="IPR014811">
    <property type="entry name" value="ArgoL1"/>
</dbReference>
<dbReference type="Pfam" id="PF16488">
    <property type="entry name" value="ArgoL2"/>
    <property type="match status" value="1"/>
</dbReference>
<evidence type="ECO:0000256" key="1">
    <source>
        <dbReference type="SAM" id="MobiDB-lite"/>
    </source>
</evidence>
<feature type="compositionally biased region" description="Polar residues" evidence="1">
    <location>
        <begin position="155"/>
        <end position="165"/>
    </location>
</feature>
<feature type="compositionally biased region" description="Polar residues" evidence="1">
    <location>
        <begin position="389"/>
        <end position="401"/>
    </location>
</feature>
<feature type="compositionally biased region" description="Basic and acidic residues" evidence="1">
    <location>
        <begin position="610"/>
        <end position="620"/>
    </location>
</feature>
<evidence type="ECO:0000259" key="2">
    <source>
        <dbReference type="PROSITE" id="PS50821"/>
    </source>
</evidence>
<comment type="caution">
    <text evidence="4">The sequence shown here is derived from an EMBL/GenBank/DDBJ whole genome shotgun (WGS) entry which is preliminary data.</text>
</comment>
<feature type="domain" description="PAZ" evidence="2">
    <location>
        <begin position="922"/>
        <end position="1042"/>
    </location>
</feature>
<dbReference type="Pfam" id="PF02170">
    <property type="entry name" value="PAZ"/>
    <property type="match status" value="1"/>
</dbReference>
<dbReference type="OrthoDB" id="4345522at2759"/>
<reference evidence="4" key="1">
    <citation type="submission" date="2021-07" db="EMBL/GenBank/DDBJ databases">
        <authorList>
            <person name="Branca A.L. A."/>
        </authorList>
    </citation>
    <scope>NUCLEOTIDE SEQUENCE</scope>
</reference>
<dbReference type="SMART" id="SM01163">
    <property type="entry name" value="DUF1785"/>
    <property type="match status" value="1"/>
</dbReference>
<dbReference type="InterPro" id="IPR036397">
    <property type="entry name" value="RNaseH_sf"/>
</dbReference>
<feature type="domain" description="Piwi" evidence="3">
    <location>
        <begin position="1215"/>
        <end position="1528"/>
    </location>
</feature>
<dbReference type="InterPro" id="IPR032474">
    <property type="entry name" value="Argonaute_N"/>
</dbReference>
<dbReference type="PROSITE" id="PS50821">
    <property type="entry name" value="PAZ"/>
    <property type="match status" value="1"/>
</dbReference>
<dbReference type="CDD" id="cd04657">
    <property type="entry name" value="Piwi_ago-like"/>
    <property type="match status" value="1"/>
</dbReference>
<dbReference type="InterPro" id="IPR012337">
    <property type="entry name" value="RNaseH-like_sf"/>
</dbReference>
<feature type="compositionally biased region" description="Basic and acidic residues" evidence="1">
    <location>
        <begin position="628"/>
        <end position="645"/>
    </location>
</feature>
<dbReference type="Gene3D" id="3.30.420.10">
    <property type="entry name" value="Ribonuclease H-like superfamily/Ribonuclease H"/>
    <property type="match status" value="1"/>
</dbReference>
<dbReference type="SMART" id="SM00950">
    <property type="entry name" value="Piwi"/>
    <property type="match status" value="1"/>
</dbReference>